<evidence type="ECO:0000256" key="1">
    <source>
        <dbReference type="SAM" id="SignalP"/>
    </source>
</evidence>
<organism evidence="2 3">
    <name type="scientific">Arthrobacter gyeryongensis</name>
    <dbReference type="NCBI Taxonomy" id="1650592"/>
    <lineage>
        <taxon>Bacteria</taxon>
        <taxon>Bacillati</taxon>
        <taxon>Actinomycetota</taxon>
        <taxon>Actinomycetes</taxon>
        <taxon>Micrococcales</taxon>
        <taxon>Micrococcaceae</taxon>
        <taxon>Arthrobacter</taxon>
    </lineage>
</organism>
<evidence type="ECO:0000313" key="2">
    <source>
        <dbReference type="EMBL" id="GAA5189782.1"/>
    </source>
</evidence>
<keyword evidence="3" id="KW-1185">Reference proteome</keyword>
<gene>
    <name evidence="2" type="ORF">GCM10023346_05270</name>
</gene>
<dbReference type="EMBL" id="BAABKK010000004">
    <property type="protein sequence ID" value="GAA5189782.1"/>
    <property type="molecule type" value="Genomic_DNA"/>
</dbReference>
<feature type="signal peptide" evidence="1">
    <location>
        <begin position="1"/>
        <end position="19"/>
    </location>
</feature>
<accession>A0ABP9S2W9</accession>
<sequence>MLGIGAALAIGVSSYSLGAATSSTTGPSAHGDIHINSPLVSNAATKYTDGEAGAAKVSNPNGVPISVIIQKVKDTDPGGFAARLHTLKSSPEFSSFLISRAGSVEAGGGEGLAAVLTQQQVNTFVASIKGKTFEVITGKDGKPAVALSTKKQPAQTGAATLASTANSRATITTAGWSGPSCWQGWFAMGGYSAATGAICGAVGAFSLGIGWVTCAGFGAFGAGINWNDACR</sequence>
<keyword evidence="1" id="KW-0732">Signal</keyword>
<evidence type="ECO:0000313" key="3">
    <source>
        <dbReference type="Proteomes" id="UP001500200"/>
    </source>
</evidence>
<proteinExistence type="predicted"/>
<feature type="chain" id="PRO_5047477577" evidence="1">
    <location>
        <begin position="20"/>
        <end position="231"/>
    </location>
</feature>
<protein>
    <submittedName>
        <fullName evidence="2">Uncharacterized protein</fullName>
    </submittedName>
</protein>
<name>A0ABP9S2W9_9MICC</name>
<dbReference type="Proteomes" id="UP001500200">
    <property type="component" value="Unassembled WGS sequence"/>
</dbReference>
<comment type="caution">
    <text evidence="2">The sequence shown here is derived from an EMBL/GenBank/DDBJ whole genome shotgun (WGS) entry which is preliminary data.</text>
</comment>
<reference evidence="3" key="1">
    <citation type="journal article" date="2019" name="Int. J. Syst. Evol. Microbiol.">
        <title>The Global Catalogue of Microorganisms (GCM) 10K type strain sequencing project: providing services to taxonomists for standard genome sequencing and annotation.</title>
        <authorList>
            <consortium name="The Broad Institute Genomics Platform"/>
            <consortium name="The Broad Institute Genome Sequencing Center for Infectious Disease"/>
            <person name="Wu L."/>
            <person name="Ma J."/>
        </authorList>
    </citation>
    <scope>NUCLEOTIDE SEQUENCE [LARGE SCALE GENOMIC DNA]</scope>
    <source>
        <strain evidence="3">JCM 18514</strain>
    </source>
</reference>